<reference evidence="8 9" key="1">
    <citation type="submission" date="2022-06" db="EMBL/GenBank/DDBJ databases">
        <title>Sequencing the genomes of 1000 actinobacteria strains.</title>
        <authorList>
            <person name="Klenk H.-P."/>
        </authorList>
    </citation>
    <scope>NUCLEOTIDE SEQUENCE [LARGE SCALE GENOMIC DNA]</scope>
    <source>
        <strain evidence="8 9">DSM 41656</strain>
    </source>
</reference>
<keyword evidence="9" id="KW-1185">Reference proteome</keyword>
<dbReference type="Proteomes" id="UP001206483">
    <property type="component" value="Unassembled WGS sequence"/>
</dbReference>
<feature type="compositionally biased region" description="Basic residues" evidence="6">
    <location>
        <begin position="283"/>
        <end position="293"/>
    </location>
</feature>
<feature type="transmembrane region" description="Helical" evidence="7">
    <location>
        <begin position="128"/>
        <end position="145"/>
    </location>
</feature>
<dbReference type="EMBL" id="JAMZDX010000002">
    <property type="protein sequence ID" value="MCP2308972.1"/>
    <property type="molecule type" value="Genomic_DNA"/>
</dbReference>
<dbReference type="RefSeq" id="WP_253795904.1">
    <property type="nucleotide sequence ID" value="NZ_BAAAUB010000061.1"/>
</dbReference>
<keyword evidence="2" id="KW-1003">Cell membrane</keyword>
<evidence type="ECO:0000256" key="3">
    <source>
        <dbReference type="ARBA" id="ARBA00022692"/>
    </source>
</evidence>
<evidence type="ECO:0000256" key="1">
    <source>
        <dbReference type="ARBA" id="ARBA00004651"/>
    </source>
</evidence>
<dbReference type="Pfam" id="PF03631">
    <property type="entry name" value="Virul_fac_BrkB"/>
    <property type="match status" value="1"/>
</dbReference>
<evidence type="ECO:0000256" key="5">
    <source>
        <dbReference type="ARBA" id="ARBA00023136"/>
    </source>
</evidence>
<evidence type="ECO:0000256" key="6">
    <source>
        <dbReference type="SAM" id="MobiDB-lite"/>
    </source>
</evidence>
<proteinExistence type="predicted"/>
<feature type="transmembrane region" description="Helical" evidence="7">
    <location>
        <begin position="26"/>
        <end position="48"/>
    </location>
</feature>
<feature type="transmembrane region" description="Helical" evidence="7">
    <location>
        <begin position="90"/>
        <end position="107"/>
    </location>
</feature>
<feature type="transmembrane region" description="Helical" evidence="7">
    <location>
        <begin position="157"/>
        <end position="175"/>
    </location>
</feature>
<evidence type="ECO:0000256" key="7">
    <source>
        <dbReference type="SAM" id="Phobius"/>
    </source>
</evidence>
<evidence type="ECO:0000256" key="2">
    <source>
        <dbReference type="ARBA" id="ARBA00022475"/>
    </source>
</evidence>
<organism evidence="8 9">
    <name type="scientific">Kitasatospora paracochleata</name>
    <dbReference type="NCBI Taxonomy" id="58354"/>
    <lineage>
        <taxon>Bacteria</taxon>
        <taxon>Bacillati</taxon>
        <taxon>Actinomycetota</taxon>
        <taxon>Actinomycetes</taxon>
        <taxon>Kitasatosporales</taxon>
        <taxon>Streptomycetaceae</taxon>
        <taxon>Kitasatospora</taxon>
    </lineage>
</organism>
<keyword evidence="3 7" id="KW-0812">Transmembrane</keyword>
<name>A0ABT1IV12_9ACTN</name>
<evidence type="ECO:0000256" key="4">
    <source>
        <dbReference type="ARBA" id="ARBA00022989"/>
    </source>
</evidence>
<keyword evidence="4 7" id="KW-1133">Transmembrane helix</keyword>
<comment type="subcellular location">
    <subcellularLocation>
        <location evidence="1">Cell membrane</location>
        <topology evidence="1">Multi-pass membrane protein</topology>
    </subcellularLocation>
</comment>
<accession>A0ABT1IV12</accession>
<keyword evidence="5 7" id="KW-0472">Membrane</keyword>
<comment type="caution">
    <text evidence="8">The sequence shown here is derived from an EMBL/GenBank/DDBJ whole genome shotgun (WGS) entry which is preliminary data.</text>
</comment>
<gene>
    <name evidence="8" type="ORF">FHR36_002096</name>
</gene>
<feature type="transmembrane region" description="Helical" evidence="7">
    <location>
        <begin position="187"/>
        <end position="209"/>
    </location>
</feature>
<feature type="transmembrane region" description="Helical" evidence="7">
    <location>
        <begin position="221"/>
        <end position="246"/>
    </location>
</feature>
<feature type="region of interest" description="Disordered" evidence="6">
    <location>
        <begin position="283"/>
        <end position="314"/>
    </location>
</feature>
<evidence type="ECO:0000313" key="8">
    <source>
        <dbReference type="EMBL" id="MCP2308972.1"/>
    </source>
</evidence>
<protein>
    <submittedName>
        <fullName evidence="8">Membrane protein</fullName>
    </submittedName>
</protein>
<dbReference type="InterPro" id="IPR017039">
    <property type="entry name" value="Virul_fac_BrkB"/>
</dbReference>
<evidence type="ECO:0000313" key="9">
    <source>
        <dbReference type="Proteomes" id="UP001206483"/>
    </source>
</evidence>
<sequence>MTFWLRPAFTLRVAKRFQQIVGFDRAMALASGALAALLPLAILCGSVLSGLGRGDVADHVVERYGLTGGGADSVKEVLAPPTGTDVGVDVLGAVFLAISLLSFSRAVQRMFEQTWELRPLSVRNTLNGLRWILGLAAYLIATAWLHTALDSGRYDLVAVAAVAPLTTAFLVWGGWVLSARRIAPADLVPFGAIAAVLTAAYSVGVAVYLPRALSSYANRYGSVGAVFATLSTLFGAMVVIVGAAAVGREVGDELGRIRRGERPPDDEVRREWQELVDEVRSRWRTSARGRSRGTGRGPTDEQGPTDAQGTADER</sequence>